<dbReference type="Proteomes" id="UP001482620">
    <property type="component" value="Unassembled WGS sequence"/>
</dbReference>
<gene>
    <name evidence="2" type="ORF">ILYODFUR_009835</name>
</gene>
<name>A0ABV0VD89_9TELE</name>
<accession>A0ABV0VD89</accession>
<keyword evidence="3" id="KW-1185">Reference proteome</keyword>
<protein>
    <submittedName>
        <fullName evidence="2">Uncharacterized protein</fullName>
    </submittedName>
</protein>
<feature type="region of interest" description="Disordered" evidence="1">
    <location>
        <begin position="76"/>
        <end position="108"/>
    </location>
</feature>
<comment type="caution">
    <text evidence="2">The sequence shown here is derived from an EMBL/GenBank/DDBJ whole genome shotgun (WGS) entry which is preliminary data.</text>
</comment>
<evidence type="ECO:0000313" key="3">
    <source>
        <dbReference type="Proteomes" id="UP001482620"/>
    </source>
</evidence>
<sequence length="225" mass="25552">MYEFTDCSRKNRQTNNRFHPFIVFRLSGVGSRGQQPKQRDPDFPLLSLLDQLVQVNTKAFPGQPRDIVPPACPGSFSGPPPGGTCPEHLTREASRTHPNQMPEPPQLAPLDVEKQRLYSEPLPDDRASHLISKGEPRHPAEETHFDRLYPGSRSFGHDPKLMTIDDGRNVDRPVNRELQYIPFFVLASQLAVFTHFKKVLIWLIDQSPMMTPYPETAAKVQSMDD</sequence>
<organism evidence="2 3">
    <name type="scientific">Ilyodon furcidens</name>
    <name type="common">goldbreast splitfin</name>
    <dbReference type="NCBI Taxonomy" id="33524"/>
    <lineage>
        <taxon>Eukaryota</taxon>
        <taxon>Metazoa</taxon>
        <taxon>Chordata</taxon>
        <taxon>Craniata</taxon>
        <taxon>Vertebrata</taxon>
        <taxon>Euteleostomi</taxon>
        <taxon>Actinopterygii</taxon>
        <taxon>Neopterygii</taxon>
        <taxon>Teleostei</taxon>
        <taxon>Neoteleostei</taxon>
        <taxon>Acanthomorphata</taxon>
        <taxon>Ovalentaria</taxon>
        <taxon>Atherinomorphae</taxon>
        <taxon>Cyprinodontiformes</taxon>
        <taxon>Goodeidae</taxon>
        <taxon>Ilyodon</taxon>
    </lineage>
</organism>
<dbReference type="EMBL" id="JAHRIQ010104965">
    <property type="protein sequence ID" value="MEQ2255054.1"/>
    <property type="molecule type" value="Genomic_DNA"/>
</dbReference>
<evidence type="ECO:0000256" key="1">
    <source>
        <dbReference type="SAM" id="MobiDB-lite"/>
    </source>
</evidence>
<proteinExistence type="predicted"/>
<reference evidence="2 3" key="1">
    <citation type="submission" date="2021-06" db="EMBL/GenBank/DDBJ databases">
        <authorList>
            <person name="Palmer J.M."/>
        </authorList>
    </citation>
    <scope>NUCLEOTIDE SEQUENCE [LARGE SCALE GENOMIC DNA]</scope>
    <source>
        <strain evidence="3">if_2019</strain>
        <tissue evidence="2">Muscle</tissue>
    </source>
</reference>
<evidence type="ECO:0000313" key="2">
    <source>
        <dbReference type="EMBL" id="MEQ2255054.1"/>
    </source>
</evidence>